<dbReference type="AlphaFoldDB" id="A0A412KI63"/>
<evidence type="ECO:0000313" key="2">
    <source>
        <dbReference type="Proteomes" id="UP000285981"/>
    </source>
</evidence>
<evidence type="ECO:0000313" key="1">
    <source>
        <dbReference type="EMBL" id="RGS68281.1"/>
    </source>
</evidence>
<sequence>MMSKECIACGKKQLDKDTVGINKKLLGKDIANFYCMDCLADFLGCTVDDLLDKIEEFKDEGCTLFK</sequence>
<dbReference type="Proteomes" id="UP000285981">
    <property type="component" value="Unassembled WGS sequence"/>
</dbReference>
<comment type="caution">
    <text evidence="1">The sequence shown here is derived from an EMBL/GenBank/DDBJ whole genome shotgun (WGS) entry which is preliminary data.</text>
</comment>
<dbReference type="EMBL" id="QRVU01000082">
    <property type="protein sequence ID" value="RGS68281.1"/>
    <property type="molecule type" value="Genomic_DNA"/>
</dbReference>
<reference evidence="1 2" key="1">
    <citation type="submission" date="2018-08" db="EMBL/GenBank/DDBJ databases">
        <title>A genome reference for cultivated species of the human gut microbiota.</title>
        <authorList>
            <person name="Zou Y."/>
            <person name="Xue W."/>
            <person name="Luo G."/>
        </authorList>
    </citation>
    <scope>NUCLEOTIDE SEQUENCE [LARGE SCALE GENOMIC DNA]</scope>
    <source>
        <strain evidence="1 2">AF21-25</strain>
    </source>
</reference>
<protein>
    <submittedName>
        <fullName evidence="1">Uncharacterized protein</fullName>
    </submittedName>
</protein>
<proteinExistence type="predicted"/>
<gene>
    <name evidence="1" type="ORF">DWX78_13050</name>
</gene>
<accession>A0A412KI63</accession>
<name>A0A412KI63_9FIRM</name>
<organism evidence="1 2">
    <name type="scientific">Dorea formicigenerans</name>
    <dbReference type="NCBI Taxonomy" id="39486"/>
    <lineage>
        <taxon>Bacteria</taxon>
        <taxon>Bacillati</taxon>
        <taxon>Bacillota</taxon>
        <taxon>Clostridia</taxon>
        <taxon>Lachnospirales</taxon>
        <taxon>Lachnospiraceae</taxon>
        <taxon>Dorea</taxon>
    </lineage>
</organism>